<evidence type="ECO:0000313" key="2">
    <source>
        <dbReference type="EMBL" id="JAP82129.1"/>
    </source>
</evidence>
<feature type="signal peptide" evidence="1">
    <location>
        <begin position="1"/>
        <end position="17"/>
    </location>
</feature>
<dbReference type="AlphaFoldDB" id="A0A131YS89"/>
<sequence length="172" mass="19662">MHHCLTAVLLLVGCAFAQVAESNQLFDALNTNETIWVLRRSFERNTTCVSNKMVFLNKTDYQFNHTFINGTSWQLQNLYARLGVNGSKPYMNVSSQQGTTGIKYTLEFWNDTVKCGVLSFWMQAQNKCEMHAWESHINTTSTECEKKYNETCKGQSYAVYSSSCMKDAEKSN</sequence>
<accession>A0A131YS89</accession>
<dbReference type="Gene3D" id="2.40.128.20">
    <property type="match status" value="1"/>
</dbReference>
<organism evidence="2">
    <name type="scientific">Rhipicephalus appendiculatus</name>
    <name type="common">Brown ear tick</name>
    <dbReference type="NCBI Taxonomy" id="34631"/>
    <lineage>
        <taxon>Eukaryota</taxon>
        <taxon>Metazoa</taxon>
        <taxon>Ecdysozoa</taxon>
        <taxon>Arthropoda</taxon>
        <taxon>Chelicerata</taxon>
        <taxon>Arachnida</taxon>
        <taxon>Acari</taxon>
        <taxon>Parasitiformes</taxon>
        <taxon>Ixodida</taxon>
        <taxon>Ixodoidea</taxon>
        <taxon>Ixodidae</taxon>
        <taxon>Rhipicephalinae</taxon>
        <taxon>Rhipicephalus</taxon>
        <taxon>Rhipicephalus</taxon>
    </lineage>
</organism>
<dbReference type="InterPro" id="IPR012674">
    <property type="entry name" value="Calycin"/>
</dbReference>
<keyword evidence="1" id="KW-0732">Signal</keyword>
<evidence type="ECO:0000256" key="1">
    <source>
        <dbReference type="SAM" id="SignalP"/>
    </source>
</evidence>
<name>A0A131YS89_RHIAP</name>
<feature type="chain" id="PRO_5007285964" evidence="1">
    <location>
        <begin position="18"/>
        <end position="172"/>
    </location>
</feature>
<reference evidence="2" key="1">
    <citation type="journal article" date="2016" name="Ticks Tick Borne Dis.">
        <title>De novo assembly and annotation of the salivary gland transcriptome of Rhipicephalus appendiculatus male and female ticks during blood feeding.</title>
        <authorList>
            <person name="de Castro M.H."/>
            <person name="de Klerk D."/>
            <person name="Pienaar R."/>
            <person name="Latif A.A."/>
            <person name="Rees D.J."/>
            <person name="Mans B.J."/>
        </authorList>
    </citation>
    <scope>NUCLEOTIDE SEQUENCE</scope>
    <source>
        <tissue evidence="2">Salivary glands</tissue>
    </source>
</reference>
<dbReference type="EMBL" id="GEDV01006428">
    <property type="protein sequence ID" value="JAP82129.1"/>
    <property type="molecule type" value="Transcribed_RNA"/>
</dbReference>
<proteinExistence type="predicted"/>
<protein>
    <submittedName>
        <fullName evidence="2">Lipocalin</fullName>
    </submittedName>
</protein>
<dbReference type="SUPFAM" id="SSF50814">
    <property type="entry name" value="Lipocalins"/>
    <property type="match status" value="1"/>
</dbReference>